<dbReference type="GO" id="GO:0005737">
    <property type="term" value="C:cytoplasm"/>
    <property type="evidence" value="ECO:0007669"/>
    <property type="project" value="TreeGrafter"/>
</dbReference>
<comment type="similarity">
    <text evidence="3">Belongs to the trans-sulfuration enzymes family.</text>
</comment>
<reference evidence="5" key="1">
    <citation type="journal article" date="2020" name="bioRxiv">
        <title>Hybrid origin of Populus tomentosa Carr. identified through genome sequencing and phylogenomic analysis.</title>
        <authorList>
            <person name="An X."/>
            <person name="Gao K."/>
            <person name="Chen Z."/>
            <person name="Li J."/>
            <person name="Yang X."/>
            <person name="Yang X."/>
            <person name="Zhou J."/>
            <person name="Guo T."/>
            <person name="Zhao T."/>
            <person name="Huang S."/>
            <person name="Miao D."/>
            <person name="Khan W.U."/>
            <person name="Rao P."/>
            <person name="Ye M."/>
            <person name="Lei B."/>
            <person name="Liao W."/>
            <person name="Wang J."/>
            <person name="Ji L."/>
            <person name="Li Y."/>
            <person name="Guo B."/>
            <person name="Mustafa N.S."/>
            <person name="Li S."/>
            <person name="Yun Q."/>
            <person name="Keller S.R."/>
            <person name="Mao J."/>
            <person name="Zhang R."/>
            <person name="Strauss S.H."/>
        </authorList>
    </citation>
    <scope>NUCLEOTIDE SEQUENCE</scope>
    <source>
        <strain evidence="5">GM15</strain>
        <tissue evidence="5">Leaf</tissue>
    </source>
</reference>
<evidence type="ECO:0000256" key="1">
    <source>
        <dbReference type="ARBA" id="ARBA00001933"/>
    </source>
</evidence>
<sequence length="122" mass="13186">MILSPAKLGADVVVHSISKYINGEADIIAGAVCGPADIGDQMRDHHQGPLMLLGPTMNPKLAFEMSGRIPPLCMRMKKHCKRVMEFTITTPYHQCHVRSKLEPLGTRVGRGPGKQTPGKGSA</sequence>
<dbReference type="GO" id="GO:0016846">
    <property type="term" value="F:carbon-sulfur lyase activity"/>
    <property type="evidence" value="ECO:0007669"/>
    <property type="project" value="TreeGrafter"/>
</dbReference>
<evidence type="ECO:0000313" key="6">
    <source>
        <dbReference type="Proteomes" id="UP000886885"/>
    </source>
</evidence>
<accession>A0A8X8DA60</accession>
<feature type="region of interest" description="Disordered" evidence="4">
    <location>
        <begin position="101"/>
        <end position="122"/>
    </location>
</feature>
<dbReference type="GO" id="GO:0019346">
    <property type="term" value="P:transsulfuration"/>
    <property type="evidence" value="ECO:0007669"/>
    <property type="project" value="InterPro"/>
</dbReference>
<comment type="cofactor">
    <cofactor evidence="1 3">
        <name>pyridoxal 5'-phosphate</name>
        <dbReference type="ChEBI" id="CHEBI:597326"/>
    </cofactor>
</comment>
<dbReference type="OrthoDB" id="3512640at2759"/>
<gene>
    <name evidence="5" type="ORF">POTOM_014475</name>
</gene>
<dbReference type="GO" id="GO:0030170">
    <property type="term" value="F:pyridoxal phosphate binding"/>
    <property type="evidence" value="ECO:0007669"/>
    <property type="project" value="InterPro"/>
</dbReference>
<comment type="caution">
    <text evidence="5">The sequence shown here is derived from an EMBL/GenBank/DDBJ whole genome shotgun (WGS) entry which is preliminary data.</text>
</comment>
<keyword evidence="2 3" id="KW-0663">Pyridoxal phosphate</keyword>
<name>A0A8X8DA60_POPTO</name>
<dbReference type="AlphaFoldDB" id="A0A8X8DA60"/>
<keyword evidence="6" id="KW-1185">Reference proteome</keyword>
<dbReference type="Pfam" id="PF01053">
    <property type="entry name" value="Cys_Met_Meta_PP"/>
    <property type="match status" value="1"/>
</dbReference>
<evidence type="ECO:0000313" key="5">
    <source>
        <dbReference type="EMBL" id="KAG6781564.1"/>
    </source>
</evidence>
<evidence type="ECO:0000256" key="2">
    <source>
        <dbReference type="ARBA" id="ARBA00022898"/>
    </source>
</evidence>
<dbReference type="EMBL" id="JAAWWB010000006">
    <property type="protein sequence ID" value="KAG6781564.1"/>
    <property type="molecule type" value="Genomic_DNA"/>
</dbReference>
<organism evidence="5 6">
    <name type="scientific">Populus tomentosa</name>
    <name type="common">Chinese white poplar</name>
    <dbReference type="NCBI Taxonomy" id="118781"/>
    <lineage>
        <taxon>Eukaryota</taxon>
        <taxon>Viridiplantae</taxon>
        <taxon>Streptophyta</taxon>
        <taxon>Embryophyta</taxon>
        <taxon>Tracheophyta</taxon>
        <taxon>Spermatophyta</taxon>
        <taxon>Magnoliopsida</taxon>
        <taxon>eudicotyledons</taxon>
        <taxon>Gunneridae</taxon>
        <taxon>Pentapetalae</taxon>
        <taxon>rosids</taxon>
        <taxon>fabids</taxon>
        <taxon>Malpighiales</taxon>
        <taxon>Salicaceae</taxon>
        <taxon>Saliceae</taxon>
        <taxon>Populus</taxon>
    </lineage>
</organism>
<dbReference type="PANTHER" id="PTHR11808">
    <property type="entry name" value="TRANS-SULFURATION ENZYME FAMILY MEMBER"/>
    <property type="match status" value="1"/>
</dbReference>
<evidence type="ECO:0000256" key="3">
    <source>
        <dbReference type="RuleBase" id="RU362118"/>
    </source>
</evidence>
<dbReference type="InterPro" id="IPR000277">
    <property type="entry name" value="Cys/Met-Metab_PyrdxlP-dep_enz"/>
</dbReference>
<evidence type="ECO:0000256" key="4">
    <source>
        <dbReference type="SAM" id="MobiDB-lite"/>
    </source>
</evidence>
<dbReference type="Proteomes" id="UP000886885">
    <property type="component" value="Chromosome 3D"/>
</dbReference>
<dbReference type="PANTHER" id="PTHR11808:SF80">
    <property type="entry name" value="CYSTATHIONINE GAMMA-LYASE"/>
    <property type="match status" value="1"/>
</dbReference>
<protein>
    <submittedName>
        <fullName evidence="5">Uncharacterized protein</fullName>
    </submittedName>
</protein>
<proteinExistence type="inferred from homology"/>